<dbReference type="InterPro" id="IPR045874">
    <property type="entry name" value="LRK10/LRL21-25-like"/>
</dbReference>
<keyword evidence="3" id="KW-0812">Transmembrane</keyword>
<name>A0AA88UAE4_9ASTE</name>
<keyword evidence="4" id="KW-0732">Signal</keyword>
<dbReference type="GO" id="GO:0016020">
    <property type="term" value="C:membrane"/>
    <property type="evidence" value="ECO:0007669"/>
    <property type="project" value="UniProtKB-SubCell"/>
</dbReference>
<proteinExistence type="predicted"/>
<evidence type="ECO:0000256" key="5">
    <source>
        <dbReference type="ARBA" id="ARBA00022989"/>
    </source>
</evidence>
<evidence type="ECO:0000256" key="4">
    <source>
        <dbReference type="ARBA" id="ARBA00022729"/>
    </source>
</evidence>
<evidence type="ECO:0000256" key="7">
    <source>
        <dbReference type="ARBA" id="ARBA00023180"/>
    </source>
</evidence>
<keyword evidence="2" id="KW-0418">Kinase</keyword>
<evidence type="ECO:0000256" key="3">
    <source>
        <dbReference type="ARBA" id="ARBA00022692"/>
    </source>
</evidence>
<comment type="caution">
    <text evidence="8">The sequence shown here is derived from an EMBL/GenBank/DDBJ whole genome shotgun (WGS) entry which is preliminary data.</text>
</comment>
<keyword evidence="2" id="KW-0723">Serine/threonine-protein kinase</keyword>
<dbReference type="PANTHER" id="PTHR27009">
    <property type="entry name" value="RUST RESISTANCE KINASE LR10-RELATED"/>
    <property type="match status" value="1"/>
</dbReference>
<evidence type="ECO:0000256" key="1">
    <source>
        <dbReference type="ARBA" id="ARBA00004479"/>
    </source>
</evidence>
<sequence>MAKNLSMRSQVLVKLPMLTLSFGGVSNKSNVCSYGMMVLEMVGGRKNVDVATNHTNEIYFPDWVYKQLELSEELGLTTL</sequence>
<evidence type="ECO:0000313" key="8">
    <source>
        <dbReference type="EMBL" id="KAK2967847.1"/>
    </source>
</evidence>
<gene>
    <name evidence="8" type="ORF">RJ640_017225</name>
</gene>
<reference evidence="8" key="1">
    <citation type="submission" date="2022-12" db="EMBL/GenBank/DDBJ databases">
        <title>Draft genome assemblies for two species of Escallonia (Escalloniales).</title>
        <authorList>
            <person name="Chanderbali A."/>
            <person name="Dervinis C."/>
            <person name="Anghel I."/>
            <person name="Soltis D."/>
            <person name="Soltis P."/>
            <person name="Zapata F."/>
        </authorList>
    </citation>
    <scope>NUCLEOTIDE SEQUENCE</scope>
    <source>
        <strain evidence="8">UCBG92.1500</strain>
        <tissue evidence="8">Leaf</tissue>
    </source>
</reference>
<keyword evidence="5" id="KW-1133">Transmembrane helix</keyword>
<dbReference type="GO" id="GO:0004674">
    <property type="term" value="F:protein serine/threonine kinase activity"/>
    <property type="evidence" value="ECO:0007669"/>
    <property type="project" value="UniProtKB-KW"/>
</dbReference>
<keyword evidence="2" id="KW-0808">Transferase</keyword>
<keyword evidence="6" id="KW-0472">Membrane</keyword>
<keyword evidence="7" id="KW-0325">Glycoprotein</keyword>
<comment type="subcellular location">
    <subcellularLocation>
        <location evidence="1">Membrane</location>
        <topology evidence="1">Single-pass type I membrane protein</topology>
    </subcellularLocation>
</comment>
<dbReference type="AlphaFoldDB" id="A0AA88UAE4"/>
<evidence type="ECO:0000256" key="6">
    <source>
        <dbReference type="ARBA" id="ARBA00023136"/>
    </source>
</evidence>
<dbReference type="Proteomes" id="UP001187471">
    <property type="component" value="Unassembled WGS sequence"/>
</dbReference>
<organism evidence="8 9">
    <name type="scientific">Escallonia rubra</name>
    <dbReference type="NCBI Taxonomy" id="112253"/>
    <lineage>
        <taxon>Eukaryota</taxon>
        <taxon>Viridiplantae</taxon>
        <taxon>Streptophyta</taxon>
        <taxon>Embryophyta</taxon>
        <taxon>Tracheophyta</taxon>
        <taxon>Spermatophyta</taxon>
        <taxon>Magnoliopsida</taxon>
        <taxon>eudicotyledons</taxon>
        <taxon>Gunneridae</taxon>
        <taxon>Pentapetalae</taxon>
        <taxon>asterids</taxon>
        <taxon>campanulids</taxon>
        <taxon>Escalloniales</taxon>
        <taxon>Escalloniaceae</taxon>
        <taxon>Escallonia</taxon>
    </lineage>
</organism>
<evidence type="ECO:0000256" key="2">
    <source>
        <dbReference type="ARBA" id="ARBA00022527"/>
    </source>
</evidence>
<keyword evidence="9" id="KW-1185">Reference proteome</keyword>
<evidence type="ECO:0000313" key="9">
    <source>
        <dbReference type="Proteomes" id="UP001187471"/>
    </source>
</evidence>
<dbReference type="EMBL" id="JAVXUO010002979">
    <property type="protein sequence ID" value="KAK2967847.1"/>
    <property type="molecule type" value="Genomic_DNA"/>
</dbReference>
<protein>
    <submittedName>
        <fullName evidence="8">Uncharacterized protein</fullName>
    </submittedName>
</protein>
<accession>A0AA88UAE4</accession>